<organism evidence="2 3">
    <name type="scientific">Neoarthrinium moseri</name>
    <dbReference type="NCBI Taxonomy" id="1658444"/>
    <lineage>
        <taxon>Eukaryota</taxon>
        <taxon>Fungi</taxon>
        <taxon>Dikarya</taxon>
        <taxon>Ascomycota</taxon>
        <taxon>Pezizomycotina</taxon>
        <taxon>Sordariomycetes</taxon>
        <taxon>Xylariomycetidae</taxon>
        <taxon>Amphisphaeriales</taxon>
        <taxon>Apiosporaceae</taxon>
        <taxon>Neoarthrinium</taxon>
    </lineage>
</organism>
<dbReference type="AlphaFoldDB" id="A0A9P9WMA0"/>
<sequence length="380" mass="43054">MGRKLVTVRRIGAIKPIEGADRIEIAVIDGWTCIVKKGQFVVDGLAVFFEIDSFLPGTDARWAFLEKNFIDWNGQRGFRIKSMKMRGHMSQGLLEPLEDFPEIIGVIKDLEAAHGRSEAEKIVRGLSFEEPLGVQKWEKMYNTWDGGEKKENVPLPAFIQRTDQERCQNLPDLFDEWKDEVFQETTKMDGSSMTAYFLRSDSDKTTSLPEVDSSVPQTALLHNGRFGVCSRQVDLGEQDKNGRYFWEVAKQLDLANKLSRLDRNIAIQGELCGSSIQSNFEGFPVGIHDFFLFSVYDIDKQKYTRPKEAEAMARKLGIKHVHVEGYFRLGDIATDIQGLLERAEGKGLHGKKREGIVLKHVDGGFTFKAISNSYLLKHGE</sequence>
<feature type="domain" description="RNA ligase" evidence="1">
    <location>
        <begin position="182"/>
        <end position="369"/>
    </location>
</feature>
<dbReference type="Pfam" id="PF21189">
    <property type="entry name" value="PHA02142"/>
    <property type="match status" value="1"/>
</dbReference>
<comment type="caution">
    <text evidence="2">The sequence shown here is derived from an EMBL/GenBank/DDBJ whole genome shotgun (WGS) entry which is preliminary data.</text>
</comment>
<evidence type="ECO:0000259" key="1">
    <source>
        <dbReference type="Pfam" id="PF09414"/>
    </source>
</evidence>
<dbReference type="SUPFAM" id="SSF56091">
    <property type="entry name" value="DNA ligase/mRNA capping enzyme, catalytic domain"/>
    <property type="match status" value="1"/>
</dbReference>
<name>A0A9P9WMA0_9PEZI</name>
<dbReference type="Pfam" id="PF09414">
    <property type="entry name" value="RNA_ligase"/>
    <property type="match status" value="1"/>
</dbReference>
<evidence type="ECO:0000313" key="3">
    <source>
        <dbReference type="Proteomes" id="UP000829685"/>
    </source>
</evidence>
<gene>
    <name evidence="2" type="ORF">JX265_006214</name>
</gene>
<accession>A0A9P9WMA0</accession>
<protein>
    <recommendedName>
        <fullName evidence="1">RNA ligase domain-containing protein</fullName>
    </recommendedName>
</protein>
<keyword evidence="3" id="KW-1185">Reference proteome</keyword>
<proteinExistence type="predicted"/>
<dbReference type="InterPro" id="IPR021122">
    <property type="entry name" value="RNA_ligase_dom_REL/Rnl2"/>
</dbReference>
<dbReference type="EMBL" id="JAFIMR010000014">
    <property type="protein sequence ID" value="KAI1870044.1"/>
    <property type="molecule type" value="Genomic_DNA"/>
</dbReference>
<dbReference type="Proteomes" id="UP000829685">
    <property type="component" value="Unassembled WGS sequence"/>
</dbReference>
<reference evidence="2" key="1">
    <citation type="submission" date="2021-03" db="EMBL/GenBank/DDBJ databases">
        <title>Revisited historic fungal species revealed as producer of novel bioactive compounds through whole genome sequencing and comparative genomics.</title>
        <authorList>
            <person name="Vignolle G.A."/>
            <person name="Hochenegger N."/>
            <person name="Mach R.L."/>
            <person name="Mach-Aigner A.R."/>
            <person name="Javad Rahimi M."/>
            <person name="Salim K.A."/>
            <person name="Chan C.M."/>
            <person name="Lim L.B.L."/>
            <person name="Cai F."/>
            <person name="Druzhinina I.S."/>
            <person name="U'Ren J.M."/>
            <person name="Derntl C."/>
        </authorList>
    </citation>
    <scope>NUCLEOTIDE SEQUENCE</scope>
    <source>
        <strain evidence="2">TUCIM 5799</strain>
    </source>
</reference>
<evidence type="ECO:0000313" key="2">
    <source>
        <dbReference type="EMBL" id="KAI1870044.1"/>
    </source>
</evidence>
<dbReference type="Gene3D" id="3.30.470.30">
    <property type="entry name" value="DNA ligase/mRNA capping enzyme"/>
    <property type="match status" value="1"/>
</dbReference>